<proteinExistence type="inferred from homology"/>
<comment type="similarity">
    <text evidence="1">Belongs to the STXBP/unc-18/SEC1 family.</text>
</comment>
<evidence type="ECO:0000313" key="2">
    <source>
        <dbReference type="EMBL" id="EFJ06496.1"/>
    </source>
</evidence>
<dbReference type="STRING" id="88036.D8TA23"/>
<evidence type="ECO:0000313" key="3">
    <source>
        <dbReference type="Proteomes" id="UP000001514"/>
    </source>
</evidence>
<dbReference type="KEGG" id="smo:SELMODRAFT_135316"/>
<dbReference type="GO" id="GO:0006904">
    <property type="term" value="P:vesicle docking involved in exocytosis"/>
    <property type="evidence" value="ECO:0000318"/>
    <property type="project" value="GO_Central"/>
</dbReference>
<organism evidence="3">
    <name type="scientific">Selaginella moellendorffii</name>
    <name type="common">Spikemoss</name>
    <dbReference type="NCBI Taxonomy" id="88036"/>
    <lineage>
        <taxon>Eukaryota</taxon>
        <taxon>Viridiplantae</taxon>
        <taxon>Streptophyta</taxon>
        <taxon>Embryophyta</taxon>
        <taxon>Tracheophyta</taxon>
        <taxon>Lycopodiopsida</taxon>
        <taxon>Selaginellales</taxon>
        <taxon>Selaginellaceae</taxon>
        <taxon>Selaginella</taxon>
    </lineage>
</organism>
<dbReference type="Gramene" id="EFJ06496">
    <property type="protein sequence ID" value="EFJ06496"/>
    <property type="gene ID" value="SELMODRAFT_135316"/>
</dbReference>
<dbReference type="Gene3D" id="3.40.50.2060">
    <property type="match status" value="1"/>
</dbReference>
<name>D8TA23_SELML</name>
<evidence type="ECO:0000256" key="1">
    <source>
        <dbReference type="ARBA" id="ARBA00009884"/>
    </source>
</evidence>
<dbReference type="AlphaFoldDB" id="D8TA23"/>
<dbReference type="InterPro" id="IPR036045">
    <property type="entry name" value="Sec1-like_sf"/>
</dbReference>
<keyword evidence="3" id="KW-1185">Reference proteome</keyword>
<dbReference type="PIRSF" id="PIRSF005715">
    <property type="entry name" value="VPS45_Sec1"/>
    <property type="match status" value="1"/>
</dbReference>
<evidence type="ECO:0008006" key="4">
    <source>
        <dbReference type="Google" id="ProtNLM"/>
    </source>
</evidence>
<dbReference type="SUPFAM" id="SSF56815">
    <property type="entry name" value="Sec1/munc18-like (SM) proteins"/>
    <property type="match status" value="1"/>
</dbReference>
<dbReference type="InterPro" id="IPR027482">
    <property type="entry name" value="Sec1-like_dom2"/>
</dbReference>
<dbReference type="InterPro" id="IPR001619">
    <property type="entry name" value="Sec1-like"/>
</dbReference>
<dbReference type="Gene3D" id="3.40.50.1910">
    <property type="match status" value="1"/>
</dbReference>
<dbReference type="GO" id="GO:0005886">
    <property type="term" value="C:plasma membrane"/>
    <property type="evidence" value="ECO:0000318"/>
    <property type="project" value="GO_Central"/>
</dbReference>
<dbReference type="InterPro" id="IPR043127">
    <property type="entry name" value="Sec-1-like_dom3a"/>
</dbReference>
<dbReference type="GO" id="GO:0019905">
    <property type="term" value="F:syntaxin binding"/>
    <property type="evidence" value="ECO:0000318"/>
    <property type="project" value="GO_Central"/>
</dbReference>
<dbReference type="GO" id="GO:0006886">
    <property type="term" value="P:intracellular protein transport"/>
    <property type="evidence" value="ECO:0000318"/>
    <property type="project" value="GO_Central"/>
</dbReference>
<reference evidence="2 3" key="1">
    <citation type="journal article" date="2011" name="Science">
        <title>The Selaginella genome identifies genetic changes associated with the evolution of vascular plants.</title>
        <authorList>
            <person name="Banks J.A."/>
            <person name="Nishiyama T."/>
            <person name="Hasebe M."/>
            <person name="Bowman J.L."/>
            <person name="Gribskov M."/>
            <person name="dePamphilis C."/>
            <person name="Albert V.A."/>
            <person name="Aono N."/>
            <person name="Aoyama T."/>
            <person name="Ambrose B.A."/>
            <person name="Ashton N.W."/>
            <person name="Axtell M.J."/>
            <person name="Barker E."/>
            <person name="Barker M.S."/>
            <person name="Bennetzen J.L."/>
            <person name="Bonawitz N.D."/>
            <person name="Chapple C."/>
            <person name="Cheng C."/>
            <person name="Correa L.G."/>
            <person name="Dacre M."/>
            <person name="DeBarry J."/>
            <person name="Dreyer I."/>
            <person name="Elias M."/>
            <person name="Engstrom E.M."/>
            <person name="Estelle M."/>
            <person name="Feng L."/>
            <person name="Finet C."/>
            <person name="Floyd S.K."/>
            <person name="Frommer W.B."/>
            <person name="Fujita T."/>
            <person name="Gramzow L."/>
            <person name="Gutensohn M."/>
            <person name="Harholt J."/>
            <person name="Hattori M."/>
            <person name="Heyl A."/>
            <person name="Hirai T."/>
            <person name="Hiwatashi Y."/>
            <person name="Ishikawa M."/>
            <person name="Iwata M."/>
            <person name="Karol K.G."/>
            <person name="Koehler B."/>
            <person name="Kolukisaoglu U."/>
            <person name="Kubo M."/>
            <person name="Kurata T."/>
            <person name="Lalonde S."/>
            <person name="Li K."/>
            <person name="Li Y."/>
            <person name="Litt A."/>
            <person name="Lyons E."/>
            <person name="Manning G."/>
            <person name="Maruyama T."/>
            <person name="Michael T.P."/>
            <person name="Mikami K."/>
            <person name="Miyazaki S."/>
            <person name="Morinaga S."/>
            <person name="Murata T."/>
            <person name="Mueller-Roeber B."/>
            <person name="Nelson D.R."/>
            <person name="Obara M."/>
            <person name="Oguri Y."/>
            <person name="Olmstead R.G."/>
            <person name="Onodera N."/>
            <person name="Petersen B.L."/>
            <person name="Pils B."/>
            <person name="Prigge M."/>
            <person name="Rensing S.A."/>
            <person name="Riano-Pachon D.M."/>
            <person name="Roberts A.W."/>
            <person name="Sato Y."/>
            <person name="Scheller H.V."/>
            <person name="Schulz B."/>
            <person name="Schulz C."/>
            <person name="Shakirov E.V."/>
            <person name="Shibagaki N."/>
            <person name="Shinohara N."/>
            <person name="Shippen D.E."/>
            <person name="Soerensen I."/>
            <person name="Sotooka R."/>
            <person name="Sugimoto N."/>
            <person name="Sugita M."/>
            <person name="Sumikawa N."/>
            <person name="Tanurdzic M."/>
            <person name="Theissen G."/>
            <person name="Ulvskov P."/>
            <person name="Wakazuki S."/>
            <person name="Weng J.K."/>
            <person name="Willats W.W."/>
            <person name="Wipf D."/>
            <person name="Wolf P.G."/>
            <person name="Yang L."/>
            <person name="Zimmer A.D."/>
            <person name="Zhu Q."/>
            <person name="Mitros T."/>
            <person name="Hellsten U."/>
            <person name="Loque D."/>
            <person name="Otillar R."/>
            <person name="Salamov A."/>
            <person name="Schmutz J."/>
            <person name="Shapiro H."/>
            <person name="Lindquist E."/>
            <person name="Lucas S."/>
            <person name="Rokhsar D."/>
            <person name="Grigoriev I.V."/>
        </authorList>
    </citation>
    <scope>NUCLEOTIDE SEQUENCE [LARGE SCALE GENOMIC DNA]</scope>
</reference>
<dbReference type="Gene3D" id="1.25.40.60">
    <property type="match status" value="1"/>
</dbReference>
<dbReference type="HOGENOM" id="CLU_009210_3_0_1"/>
<dbReference type="InParanoid" id="D8TA23"/>
<dbReference type="EMBL" id="GL377700">
    <property type="protein sequence ID" value="EFJ06496.1"/>
    <property type="molecule type" value="Genomic_DNA"/>
</dbReference>
<accession>D8TA23</accession>
<protein>
    <recommendedName>
        <fullName evidence="4">SM/Sec1-family protein</fullName>
    </recommendedName>
</protein>
<dbReference type="GO" id="GO:0030141">
    <property type="term" value="C:secretory granule"/>
    <property type="evidence" value="ECO:0000318"/>
    <property type="project" value="GO_Central"/>
</dbReference>
<dbReference type="InterPro" id="IPR043154">
    <property type="entry name" value="Sec-1-like_dom1"/>
</dbReference>
<dbReference type="Proteomes" id="UP000001514">
    <property type="component" value="Unassembled WGS sequence"/>
</dbReference>
<dbReference type="PANTHER" id="PTHR11679">
    <property type="entry name" value="VESICLE PROTEIN SORTING-ASSOCIATED"/>
    <property type="match status" value="1"/>
</dbReference>
<dbReference type="eggNOG" id="KOG1300">
    <property type="taxonomic scope" value="Eukaryota"/>
</dbReference>
<dbReference type="GO" id="GO:0016192">
    <property type="term" value="P:vesicle-mediated transport"/>
    <property type="evidence" value="ECO:0000318"/>
    <property type="project" value="GO_Central"/>
</dbReference>
<dbReference type="OMA" id="ISPTSKX"/>
<sequence length="641" mass="72207">MAEGSGPSARAPYKSFRHSTRERLLKEMLHSVKSGDSPNDWKVLVIDELTVRVMSSSCKMADITDEGISLVEDLNKKRQPMPTLEAVYFVRATNESITKIISDMSGKFPLYKRAYIFLSSSLTPDLLNIIKSEKTVIQRLAALKEMNLEYITIDSQGFVTDNAMALEQLFGENSDTSSDYEAMIDTIGTRLATVFVSLKEYPSVRFRAPNAQSSEDELPAARNLLSAKVAAVLSERLAKYKSALADFPKSETCDLLILDRSVDTVAPFIHEWTYDAMCHDLLGIEGNKYVYEITTGDKLERKEVLLEEHDPIWVELRHLHIAEANLKLTDKMNQFGSKNKAAQIRLGAKEGQDISTRDMQKLVQALPQFREQLDKLSLHIQIATVLNEKISEQSLSDIAALEQDFAFGGGSSKELVRLFNIKPDMSLENKLRLLLIYASAHPDKLDAIKRQQWMKLAKLGETDMNIINNLRFLGVPLLDKHSGGFFKSSRKAPSRKEKKEDIDTWDFSRFYPVIEDIVGALHKGELSKEDFPFVKEPVPISMRNTSTPATSHKVPQSMRTRKSTWATKNATDDNPGRCFVSETASSANVEGKRIFVFIIGGTTRVEVCLKAMHKLTLKLRREVILGSTSLDEPHQYLEVAY</sequence>
<gene>
    <name evidence="2" type="ORF">SELMODRAFT_135316</name>
</gene>
<dbReference type="Gene3D" id="3.90.830.10">
    <property type="entry name" value="Syntaxin Binding Protein 1, Chain A, domain 2"/>
    <property type="match status" value="1"/>
</dbReference>
<dbReference type="Pfam" id="PF00995">
    <property type="entry name" value="Sec1"/>
    <property type="match status" value="1"/>
</dbReference>